<keyword evidence="1" id="KW-1185">Reference proteome</keyword>
<dbReference type="Proteomes" id="UP000000437">
    <property type="component" value="Chromosome 10"/>
</dbReference>
<gene>
    <name evidence="2" type="primary">stard13a</name>
</gene>
<protein>
    <submittedName>
        <fullName evidence="2">StAR-related lipid transfer protein 13 isoform X1</fullName>
    </submittedName>
</protein>
<reference evidence="2" key="1">
    <citation type="submission" date="2025-08" db="UniProtKB">
        <authorList>
            <consortium name="RefSeq"/>
        </authorList>
    </citation>
    <scope>IDENTIFICATION</scope>
    <source>
        <strain evidence="2">Tuebingen</strain>
        <tissue evidence="2">Fibroblasts and whole tissue</tissue>
    </source>
</reference>
<name>A0AC58GN08_DANRE</name>
<evidence type="ECO:0000313" key="1">
    <source>
        <dbReference type="Proteomes" id="UP000000437"/>
    </source>
</evidence>
<organism evidence="1 2">
    <name type="scientific">Danio rerio</name>
    <name type="common">Zebrafish</name>
    <name type="synonym">Brachydanio rerio</name>
    <dbReference type="NCBI Taxonomy" id="7955"/>
    <lineage>
        <taxon>Eukaryota</taxon>
        <taxon>Metazoa</taxon>
        <taxon>Chordata</taxon>
        <taxon>Craniata</taxon>
        <taxon>Vertebrata</taxon>
        <taxon>Euteleostomi</taxon>
        <taxon>Actinopterygii</taxon>
        <taxon>Neopterygii</taxon>
        <taxon>Teleostei</taxon>
        <taxon>Ostariophysi</taxon>
        <taxon>Cypriniformes</taxon>
        <taxon>Danionidae</taxon>
        <taxon>Danioninae</taxon>
        <taxon>Danio</taxon>
    </lineage>
</organism>
<sequence>MCDQMMHLRKAVLSVSVPADIGEMKEVLADLSDESVDSKCLGSMTPETQDIYLRLDSHHRRSGLRLARIIARQQLLKKISQEIEAKEACDWLRAAGFPQYAQLYEDSQFPIEISAVKRDHDFLDKDLVEPLCRRLNTLNKCASMKLDVSLPKKKSEDSDEEDLLAISNRWTFEWNSRRWSRLQDIDYLLGRAEERSPSEVGEGLRTTVSSESILTDLSEPEICSLHSEDSLAAMPDSASLTPLHLPRELPHYGSLPAKSRRRGRTRAKDFLRRMETLGRTWGPSMGRSERRSLVISSPVLQSEPEALKTLRCVQIFNGAPINAENTPPADNLPNSLPSSEASSQSETSGSAGSTPNNAGRLSKLYPPGKRAGVYLEDIDVLAGAPQRRRPVEQSRKNEFRSYDELLVHIPKDHKPGTFPKALSIESLTLANKEHGNWKVLDSEPQPFKCRKVGGREVRPVTRCCPRGSRISVYDNVPGSHLYASTGDLLDLEKEDIFPHLDDILQHVNGLQQIVDHWSKNVLPESEGEGDGGRGQDKRMIDGQSSSQITLDFEGTSVIEGLTTPSDGNRDGVSLNDTDTSSTRERRDSGVGASLTRPRLRWPSFRMSNLLSQSGISLQISSQSVGQLSLLQKFSLLRLTAIMEKYSMSNKHGWTWSVPKFMKRIKGPDYKDKTVFGVPLIVHVQRYGHPLPMCLQLALRFLRSQCLDQVGLFRKSGVKSRIQALRQMCETSPENVNYDDQSAYDVADMVKQFFRDLPEPLLTSKMGETFLHIYQYVPKEQRLQAVQAAIMLMADENREVLQTLLCFLNDVTSSVEENQMTPMNLAVCLAPSLFHLNIMKNDNLSPRSIQRKYATGRPDQKDLNENLAATQGLAHMIAECNHLFEIPQEMVSQSRNSYMEAELLAPSIDELCKKQPQLDEEEEEEEEEEGTCRSFLDSLIQNLMRESKDKTKGWVTRSNIDNAELSFKKVGDGTPLRRWRVSAEVEAPPSVVLNRILRERHLWDTDLLQWKLLETLDKQTEVYQYELKSMAPHPSRDFVVLRTWRTDLAKGVCVLVSVSIEHEESPHLAGVRAVLMESQYLLEPCGSGKSRLTHICRADLKGKSPEWYNKTFGHVCASEAIRIRNSFQTLDPEGPETKI</sequence>
<evidence type="ECO:0000313" key="2">
    <source>
        <dbReference type="RefSeq" id="XP_073771124.1"/>
    </source>
</evidence>
<accession>A0AC58GN08</accession>
<dbReference type="RefSeq" id="XP_073771124.1">
    <property type="nucleotide sequence ID" value="XM_073915023.1"/>
</dbReference>
<proteinExistence type="predicted"/>